<dbReference type="InterPro" id="IPR036322">
    <property type="entry name" value="WD40_repeat_dom_sf"/>
</dbReference>
<evidence type="ECO:0000256" key="4">
    <source>
        <dbReference type="PROSITE-ProRule" id="PRU00221"/>
    </source>
</evidence>
<dbReference type="PANTHER" id="PTHR44019:SF20">
    <property type="entry name" value="WD REPEAT-CONTAINING PROTEIN 55"/>
    <property type="match status" value="1"/>
</dbReference>
<dbReference type="FunFam" id="2.130.10.10:FF:000516">
    <property type="entry name" value="WD repeat-containing protein 55-like"/>
    <property type="match status" value="1"/>
</dbReference>
<dbReference type="PROSITE" id="PS50082">
    <property type="entry name" value="WD_REPEATS_2"/>
    <property type="match status" value="3"/>
</dbReference>
<keyword evidence="3" id="KW-0677">Repeat</keyword>
<dbReference type="SUPFAM" id="SSF50978">
    <property type="entry name" value="WD40 repeat-like"/>
    <property type="match status" value="1"/>
</dbReference>
<gene>
    <name evidence="7" type="ORF">TAV2_LOCUS12823</name>
</gene>
<dbReference type="AlphaFoldDB" id="A0AAU9SAV6"/>
<reference evidence="7 8" key="1">
    <citation type="submission" date="2022-03" db="EMBL/GenBank/DDBJ databases">
        <authorList>
            <person name="Nunn A."/>
            <person name="Chopra R."/>
            <person name="Nunn A."/>
            <person name="Contreras Garrido A."/>
        </authorList>
    </citation>
    <scope>NUCLEOTIDE SEQUENCE [LARGE SCALE GENOMIC DNA]</scope>
</reference>
<evidence type="ECO:0000256" key="6">
    <source>
        <dbReference type="SAM" id="Phobius"/>
    </source>
</evidence>
<comment type="similarity">
    <text evidence="1">Belongs to the WD repeat WDR55 family.</text>
</comment>
<dbReference type="Pfam" id="PF00400">
    <property type="entry name" value="WD40"/>
    <property type="match status" value="1"/>
</dbReference>
<feature type="repeat" description="WD" evidence="4">
    <location>
        <begin position="523"/>
        <end position="557"/>
    </location>
</feature>
<dbReference type="PROSITE" id="PS00678">
    <property type="entry name" value="WD_REPEATS_1"/>
    <property type="match status" value="1"/>
</dbReference>
<evidence type="ECO:0000256" key="5">
    <source>
        <dbReference type="SAM" id="MobiDB-lite"/>
    </source>
</evidence>
<keyword evidence="6" id="KW-0472">Membrane</keyword>
<evidence type="ECO:0000313" key="8">
    <source>
        <dbReference type="Proteomes" id="UP000836841"/>
    </source>
</evidence>
<accession>A0AAU9SAV6</accession>
<dbReference type="Proteomes" id="UP000836841">
    <property type="component" value="Chromosome 4"/>
</dbReference>
<dbReference type="EMBL" id="OU466860">
    <property type="protein sequence ID" value="CAH2059452.1"/>
    <property type="molecule type" value="Genomic_DNA"/>
</dbReference>
<feature type="region of interest" description="Disordered" evidence="5">
    <location>
        <begin position="564"/>
        <end position="615"/>
    </location>
</feature>
<dbReference type="InterPro" id="IPR015943">
    <property type="entry name" value="WD40/YVTN_repeat-like_dom_sf"/>
</dbReference>
<sequence length="615" mass="68746">MESLVIDIIFFLYLVYMDVKLRARNMGLVSMKHTIRQRPILKGNDVIFLFIAKQRKHCEQLPIAKLRREVPYLTMLRPSALTVIARMLLLLLSAIRFFSLFIMPSRLRLTFCIWFRASSCLSNFDSGRNTKSIDIVVGTFALSTTLLLAASLGFVFLEKSTSTSKSLAFVVCDTLRAFALFCLAKNTRCCSSRSSSVNISSYLVLLLNIMTFPRPLLTNCSFLHSCLSIKLHNSLRIVKIAVRMFMLGKLPSGSGSSQFLRRISPRLHEIIKILFAFIYKFRNRNPLLIDLGANAFGIDFHPSKNLVAAGLIDGHLHLYRYDTDSTIFRERKVRAHKESCRAVRFIDDGQRIVTASADCSILATDVETGATVARLENAHEDAVNTLITVTETTIASGDDKGCVKIWDTRQRSCSHEFNVHEDYISDMTFASDSMKLVATSGDGTLSVCNLRSNKIQSQSEFSEDELLSVVIMKNGRKVICGTQNGILMLYSWGFFKDCRLITGCDTGILSLVGILPNRIIQPIGSHEFPIEDLALSHDKKFLGSTAHDSMLKLWDLEQILEGSNENASGAAEDSDSDNDGMDMDDDPPKPSKGTKRKTKSKSNPVDDRVSFFADI</sequence>
<proteinExistence type="inferred from homology"/>
<feature type="non-terminal residue" evidence="7">
    <location>
        <position position="1"/>
    </location>
</feature>
<feature type="repeat" description="WD" evidence="4">
    <location>
        <begin position="333"/>
        <end position="374"/>
    </location>
</feature>
<feature type="transmembrane region" description="Helical" evidence="6">
    <location>
        <begin position="135"/>
        <end position="155"/>
    </location>
</feature>
<feature type="transmembrane region" description="Helical" evidence="6">
    <location>
        <begin position="83"/>
        <end position="103"/>
    </location>
</feature>
<dbReference type="Gene3D" id="2.130.10.10">
    <property type="entry name" value="YVTN repeat-like/Quinoprotein amine dehydrogenase"/>
    <property type="match status" value="2"/>
</dbReference>
<evidence type="ECO:0000256" key="1">
    <source>
        <dbReference type="ARBA" id="ARBA00007625"/>
    </source>
</evidence>
<keyword evidence="8" id="KW-1185">Reference proteome</keyword>
<dbReference type="Pfam" id="PF24796">
    <property type="entry name" value="WDR55"/>
    <property type="match status" value="1"/>
</dbReference>
<dbReference type="PANTHER" id="PTHR44019">
    <property type="entry name" value="WD REPEAT-CONTAINING PROTEIN 55"/>
    <property type="match status" value="1"/>
</dbReference>
<dbReference type="InterPro" id="IPR001680">
    <property type="entry name" value="WD40_rpt"/>
</dbReference>
<evidence type="ECO:0000256" key="2">
    <source>
        <dbReference type="ARBA" id="ARBA00022574"/>
    </source>
</evidence>
<evidence type="ECO:0008006" key="9">
    <source>
        <dbReference type="Google" id="ProtNLM"/>
    </source>
</evidence>
<dbReference type="InterPro" id="IPR019775">
    <property type="entry name" value="WD40_repeat_CS"/>
</dbReference>
<evidence type="ECO:0000256" key="3">
    <source>
        <dbReference type="ARBA" id="ARBA00022737"/>
    </source>
</evidence>
<dbReference type="InterPro" id="IPR050505">
    <property type="entry name" value="WDR55/POC1"/>
</dbReference>
<organism evidence="7 8">
    <name type="scientific">Thlaspi arvense</name>
    <name type="common">Field penny-cress</name>
    <dbReference type="NCBI Taxonomy" id="13288"/>
    <lineage>
        <taxon>Eukaryota</taxon>
        <taxon>Viridiplantae</taxon>
        <taxon>Streptophyta</taxon>
        <taxon>Embryophyta</taxon>
        <taxon>Tracheophyta</taxon>
        <taxon>Spermatophyta</taxon>
        <taxon>Magnoliopsida</taxon>
        <taxon>eudicotyledons</taxon>
        <taxon>Gunneridae</taxon>
        <taxon>Pentapetalae</taxon>
        <taxon>rosids</taxon>
        <taxon>malvids</taxon>
        <taxon>Brassicales</taxon>
        <taxon>Brassicaceae</taxon>
        <taxon>Thlaspideae</taxon>
        <taxon>Thlaspi</taxon>
    </lineage>
</organism>
<feature type="compositionally biased region" description="Acidic residues" evidence="5">
    <location>
        <begin position="572"/>
        <end position="585"/>
    </location>
</feature>
<protein>
    <recommendedName>
        <fullName evidence="9">WD repeat-containing protein 55</fullName>
    </recommendedName>
</protein>
<keyword evidence="2 4" id="KW-0853">WD repeat</keyword>
<dbReference type="SMART" id="SM00320">
    <property type="entry name" value="WD40"/>
    <property type="match status" value="6"/>
</dbReference>
<name>A0AAU9SAV6_THLAR</name>
<dbReference type="PROSITE" id="PS50294">
    <property type="entry name" value="WD_REPEATS_REGION"/>
    <property type="match status" value="1"/>
</dbReference>
<keyword evidence="6" id="KW-1133">Transmembrane helix</keyword>
<feature type="repeat" description="WD" evidence="4">
    <location>
        <begin position="376"/>
        <end position="416"/>
    </location>
</feature>
<keyword evidence="6" id="KW-0812">Transmembrane</keyword>
<evidence type="ECO:0000313" key="7">
    <source>
        <dbReference type="EMBL" id="CAH2059452.1"/>
    </source>
</evidence>